<evidence type="ECO:0008006" key="5">
    <source>
        <dbReference type="Google" id="ProtNLM"/>
    </source>
</evidence>
<dbReference type="PANTHER" id="PTHR23077:SF200">
    <property type="entry name" value="CELL DIVISION CONTROL PROTEIN 48 HOMOLOG E"/>
    <property type="match status" value="1"/>
</dbReference>
<evidence type="ECO:0000259" key="1">
    <source>
        <dbReference type="Pfam" id="PF00004"/>
    </source>
</evidence>
<dbReference type="InterPro" id="IPR050168">
    <property type="entry name" value="AAA_ATPase_domain"/>
</dbReference>
<keyword evidence="4" id="KW-1185">Reference proteome</keyword>
<evidence type="ECO:0000313" key="3">
    <source>
        <dbReference type="EMBL" id="ESR54000.1"/>
    </source>
</evidence>
<dbReference type="InterPro" id="IPR027417">
    <property type="entry name" value="P-loop_NTPase"/>
</dbReference>
<feature type="domain" description="ATPase AAA-type core" evidence="1">
    <location>
        <begin position="7"/>
        <end position="67"/>
    </location>
</feature>
<name>V4TQJ6_CITCL</name>
<dbReference type="InterPro" id="IPR003959">
    <property type="entry name" value="ATPase_AAA_core"/>
</dbReference>
<dbReference type="InterPro" id="IPR041569">
    <property type="entry name" value="AAA_lid_3"/>
</dbReference>
<dbReference type="KEGG" id="cic:CICLE_v10023792mg"/>
<organism evidence="3 4">
    <name type="scientific">Citrus clementina</name>
    <name type="common">Clementine</name>
    <name type="synonym">Citrus deliciosa x Citrus sinensis</name>
    <dbReference type="NCBI Taxonomy" id="85681"/>
    <lineage>
        <taxon>Eukaryota</taxon>
        <taxon>Viridiplantae</taxon>
        <taxon>Streptophyta</taxon>
        <taxon>Embryophyta</taxon>
        <taxon>Tracheophyta</taxon>
        <taxon>Spermatophyta</taxon>
        <taxon>Magnoliopsida</taxon>
        <taxon>eudicotyledons</taxon>
        <taxon>Gunneridae</taxon>
        <taxon>Pentapetalae</taxon>
        <taxon>rosids</taxon>
        <taxon>malvids</taxon>
        <taxon>Sapindales</taxon>
        <taxon>Rutaceae</taxon>
        <taxon>Aurantioideae</taxon>
        <taxon>Citrus</taxon>
    </lineage>
</organism>
<dbReference type="Pfam" id="PF00004">
    <property type="entry name" value="AAA"/>
    <property type="match status" value="1"/>
</dbReference>
<evidence type="ECO:0000259" key="2">
    <source>
        <dbReference type="Pfam" id="PF17862"/>
    </source>
</evidence>
<evidence type="ECO:0000313" key="4">
    <source>
        <dbReference type="Proteomes" id="UP000030687"/>
    </source>
</evidence>
<dbReference type="GO" id="GO:0031593">
    <property type="term" value="F:polyubiquitin modification-dependent protein binding"/>
    <property type="evidence" value="ECO:0007669"/>
    <property type="project" value="TreeGrafter"/>
</dbReference>
<sequence length="173" mass="19403">MGWSIVIQRGSGAGGAADRIPNQLLTEMDGLSAKKTIFVIGVTNRPDIIDPALLRPGRLDQLIYIPLPVEKSRLQIFKACLRKSPVSKDVDLEKLAQFTQGFSGADITEICQRACKDATREEIENDIRRRKGKQPEAIEDEVAEIKAEHFEESMKYACKSVSDSDICKYWKFS</sequence>
<dbReference type="Pfam" id="PF17862">
    <property type="entry name" value="AAA_lid_3"/>
    <property type="match status" value="1"/>
</dbReference>
<dbReference type="SUPFAM" id="SSF52540">
    <property type="entry name" value="P-loop containing nucleoside triphosphate hydrolases"/>
    <property type="match status" value="1"/>
</dbReference>
<feature type="domain" description="AAA ATPase AAA+ lid" evidence="2">
    <location>
        <begin position="89"/>
        <end position="127"/>
    </location>
</feature>
<dbReference type="GO" id="GO:0016887">
    <property type="term" value="F:ATP hydrolysis activity"/>
    <property type="evidence" value="ECO:0007669"/>
    <property type="project" value="InterPro"/>
</dbReference>
<reference evidence="3 4" key="1">
    <citation type="submission" date="2013-10" db="EMBL/GenBank/DDBJ databases">
        <authorList>
            <consortium name="International Citrus Genome Consortium"/>
            <person name="Jenkins J."/>
            <person name="Schmutz J."/>
            <person name="Prochnik S."/>
            <person name="Rokhsar D."/>
            <person name="Gmitter F."/>
            <person name="Ollitrault P."/>
            <person name="Machado M."/>
            <person name="Talon M."/>
            <person name="Wincker P."/>
            <person name="Jaillon O."/>
            <person name="Morgante M."/>
        </authorList>
    </citation>
    <scope>NUCLEOTIDE SEQUENCE</scope>
    <source>
        <strain evidence="4">cv. Clemenules</strain>
    </source>
</reference>
<dbReference type="GO" id="GO:0034098">
    <property type="term" value="C:VCP-NPL4-UFD1 AAA ATPase complex"/>
    <property type="evidence" value="ECO:0007669"/>
    <property type="project" value="TreeGrafter"/>
</dbReference>
<dbReference type="Gene3D" id="6.10.20.150">
    <property type="match status" value="1"/>
</dbReference>
<dbReference type="GO" id="GO:0005524">
    <property type="term" value="F:ATP binding"/>
    <property type="evidence" value="ECO:0007669"/>
    <property type="project" value="InterPro"/>
</dbReference>
<dbReference type="GO" id="GO:0005829">
    <property type="term" value="C:cytosol"/>
    <property type="evidence" value="ECO:0007669"/>
    <property type="project" value="TreeGrafter"/>
</dbReference>
<dbReference type="PANTHER" id="PTHR23077">
    <property type="entry name" value="AAA-FAMILY ATPASE"/>
    <property type="match status" value="1"/>
</dbReference>
<dbReference type="STRING" id="85681.V4TQJ6"/>
<dbReference type="GO" id="GO:0005634">
    <property type="term" value="C:nucleus"/>
    <property type="evidence" value="ECO:0007669"/>
    <property type="project" value="TreeGrafter"/>
</dbReference>
<dbReference type="Proteomes" id="UP000030687">
    <property type="component" value="Unassembled WGS sequence"/>
</dbReference>
<dbReference type="OMA" id="MREIFNK"/>
<dbReference type="GO" id="GO:0051228">
    <property type="term" value="P:mitotic spindle disassembly"/>
    <property type="evidence" value="ECO:0007669"/>
    <property type="project" value="TreeGrafter"/>
</dbReference>
<proteinExistence type="predicted"/>
<dbReference type="Gene3D" id="3.40.50.300">
    <property type="entry name" value="P-loop containing nucleotide triphosphate hydrolases"/>
    <property type="match status" value="1"/>
</dbReference>
<dbReference type="GO" id="GO:0030970">
    <property type="term" value="P:retrograde protein transport, ER to cytosol"/>
    <property type="evidence" value="ECO:0007669"/>
    <property type="project" value="TreeGrafter"/>
</dbReference>
<dbReference type="eggNOG" id="KOG0730">
    <property type="taxonomic scope" value="Eukaryota"/>
</dbReference>
<protein>
    <recommendedName>
        <fullName evidence="5">AAA ATPase AAA+ lid domain-containing protein</fullName>
    </recommendedName>
</protein>
<dbReference type="EMBL" id="KI536661">
    <property type="protein sequence ID" value="ESR54000.1"/>
    <property type="molecule type" value="Genomic_DNA"/>
</dbReference>
<gene>
    <name evidence="3" type="ORF">CICLE_v10023792mg</name>
</gene>
<accession>V4TQJ6</accession>
<dbReference type="GO" id="GO:0097352">
    <property type="term" value="P:autophagosome maturation"/>
    <property type="evidence" value="ECO:0007669"/>
    <property type="project" value="TreeGrafter"/>
</dbReference>
<dbReference type="Gramene" id="ESR54000">
    <property type="protein sequence ID" value="ESR54000"/>
    <property type="gene ID" value="CICLE_v10023792mg"/>
</dbReference>
<dbReference type="AlphaFoldDB" id="V4TQJ6"/>
<dbReference type="InParanoid" id="V4TQJ6"/>